<accession>A0A165DPP2</accession>
<gene>
    <name evidence="1" type="ORF">EXIGLDRAFT_726549</name>
</gene>
<keyword evidence="2" id="KW-1185">Reference proteome</keyword>
<dbReference type="EMBL" id="KV426201">
    <property type="protein sequence ID" value="KZV85058.1"/>
    <property type="molecule type" value="Genomic_DNA"/>
</dbReference>
<evidence type="ECO:0000313" key="1">
    <source>
        <dbReference type="EMBL" id="KZV85058.1"/>
    </source>
</evidence>
<proteinExistence type="predicted"/>
<dbReference type="InParanoid" id="A0A165DPP2"/>
<protein>
    <submittedName>
        <fullName evidence="1">Uncharacterized protein</fullName>
    </submittedName>
</protein>
<dbReference type="Proteomes" id="UP000077266">
    <property type="component" value="Unassembled WGS sequence"/>
</dbReference>
<reference evidence="1 2" key="1">
    <citation type="journal article" date="2016" name="Mol. Biol. Evol.">
        <title>Comparative Genomics of Early-Diverging Mushroom-Forming Fungi Provides Insights into the Origins of Lignocellulose Decay Capabilities.</title>
        <authorList>
            <person name="Nagy L.G."/>
            <person name="Riley R."/>
            <person name="Tritt A."/>
            <person name="Adam C."/>
            <person name="Daum C."/>
            <person name="Floudas D."/>
            <person name="Sun H."/>
            <person name="Yadav J.S."/>
            <person name="Pangilinan J."/>
            <person name="Larsson K.H."/>
            <person name="Matsuura K."/>
            <person name="Barry K."/>
            <person name="Labutti K."/>
            <person name="Kuo R."/>
            <person name="Ohm R.A."/>
            <person name="Bhattacharya S.S."/>
            <person name="Shirouzu T."/>
            <person name="Yoshinaga Y."/>
            <person name="Martin F.M."/>
            <person name="Grigoriev I.V."/>
            <person name="Hibbett D.S."/>
        </authorList>
    </citation>
    <scope>NUCLEOTIDE SEQUENCE [LARGE SCALE GENOMIC DNA]</scope>
    <source>
        <strain evidence="1 2">HHB12029</strain>
    </source>
</reference>
<sequence length="82" mass="9274">MAVDAETNAVALARDYMPILMRITQPESETTVRVEVCMGDSNMPLSKYPERRSQATDMKMLLRGAQRGNRTYVLCHHCDVKA</sequence>
<evidence type="ECO:0000313" key="2">
    <source>
        <dbReference type="Proteomes" id="UP000077266"/>
    </source>
</evidence>
<name>A0A165DPP2_EXIGL</name>
<dbReference type="AlphaFoldDB" id="A0A165DPP2"/>
<organism evidence="1 2">
    <name type="scientific">Exidia glandulosa HHB12029</name>
    <dbReference type="NCBI Taxonomy" id="1314781"/>
    <lineage>
        <taxon>Eukaryota</taxon>
        <taxon>Fungi</taxon>
        <taxon>Dikarya</taxon>
        <taxon>Basidiomycota</taxon>
        <taxon>Agaricomycotina</taxon>
        <taxon>Agaricomycetes</taxon>
        <taxon>Auriculariales</taxon>
        <taxon>Exidiaceae</taxon>
        <taxon>Exidia</taxon>
    </lineage>
</organism>